<evidence type="ECO:0000256" key="1">
    <source>
        <dbReference type="SAM" id="MobiDB-lite"/>
    </source>
</evidence>
<name>A0ABP0J6B3_9DINO</name>
<dbReference type="InterPro" id="IPR006750">
    <property type="entry name" value="YdcZ"/>
</dbReference>
<feature type="transmembrane region" description="Helical" evidence="2">
    <location>
        <begin position="219"/>
        <end position="244"/>
    </location>
</feature>
<feature type="transmembrane region" description="Helical" evidence="2">
    <location>
        <begin position="190"/>
        <end position="207"/>
    </location>
</feature>
<gene>
    <name evidence="3" type="ORF">SCF082_LOCUS10437</name>
</gene>
<feature type="transmembrane region" description="Helical" evidence="2">
    <location>
        <begin position="346"/>
        <end position="366"/>
    </location>
</feature>
<feature type="transmembrane region" description="Helical" evidence="2">
    <location>
        <begin position="130"/>
        <end position="150"/>
    </location>
</feature>
<organism evidence="3 4">
    <name type="scientific">Durusdinium trenchii</name>
    <dbReference type="NCBI Taxonomy" id="1381693"/>
    <lineage>
        <taxon>Eukaryota</taxon>
        <taxon>Sar</taxon>
        <taxon>Alveolata</taxon>
        <taxon>Dinophyceae</taxon>
        <taxon>Suessiales</taxon>
        <taxon>Symbiodiniaceae</taxon>
        <taxon>Durusdinium</taxon>
    </lineage>
</organism>
<keyword evidence="2" id="KW-1133">Transmembrane helix</keyword>
<dbReference type="Proteomes" id="UP001642464">
    <property type="component" value="Unassembled WGS sequence"/>
</dbReference>
<feature type="transmembrane region" description="Helical" evidence="2">
    <location>
        <begin position="156"/>
        <end position="178"/>
    </location>
</feature>
<feature type="transmembrane region" description="Helical" evidence="2">
    <location>
        <begin position="317"/>
        <end position="340"/>
    </location>
</feature>
<keyword evidence="4" id="KW-1185">Reference proteome</keyword>
<feature type="transmembrane region" description="Helical" evidence="2">
    <location>
        <begin position="95"/>
        <end position="118"/>
    </location>
</feature>
<proteinExistence type="predicted"/>
<evidence type="ECO:0000313" key="3">
    <source>
        <dbReference type="EMBL" id="CAK9009846.1"/>
    </source>
</evidence>
<accession>A0ABP0J6B3</accession>
<feature type="region of interest" description="Disordered" evidence="1">
    <location>
        <begin position="1"/>
        <end position="58"/>
    </location>
</feature>
<evidence type="ECO:0000256" key="2">
    <source>
        <dbReference type="SAM" id="Phobius"/>
    </source>
</evidence>
<evidence type="ECO:0000313" key="4">
    <source>
        <dbReference type="Proteomes" id="UP001642464"/>
    </source>
</evidence>
<feature type="compositionally biased region" description="Basic and acidic residues" evidence="1">
    <location>
        <begin position="19"/>
        <end position="53"/>
    </location>
</feature>
<dbReference type="PANTHER" id="PTHR34821">
    <property type="entry name" value="INNER MEMBRANE PROTEIN YDCZ"/>
    <property type="match status" value="1"/>
</dbReference>
<dbReference type="PANTHER" id="PTHR34821:SF2">
    <property type="entry name" value="INNER MEMBRANE PROTEIN YDCZ"/>
    <property type="match status" value="1"/>
</dbReference>
<sequence length="368" mass="39523">MALPGGKTEGTNMSTAASFRKEEAEQEQQRRDETRQLGEEQRQEEGDQGERERRAKMKRQRQIVGGVVSAFAAGAGLAMQASMNGALSEPLDSGLAATMFSFVAGNGALLLAFPFSFGLKKKKVEGTVHWWMWLIGGVIGAFYVTMGTFLGPRLGFSLFFVCVVTGQLLTSLLVDHVGFMGIPETAATKWRIGCLLTVLAGSIMAVVERLEVSDTEPGLLIGYIVLSVMAGVGVTAQAPINNAFTRRFGTLPHRTALLSFSFGGLLVTSLWAISVGVEGGTNFEFEETEFWMFLGGIIGALYVFASIALAHKLGVALFFISVVAGQLSMSLLIDTLGLFRSDKVDITGLRVGGILLVFVGAASFRLRR</sequence>
<feature type="transmembrane region" description="Helical" evidence="2">
    <location>
        <begin position="63"/>
        <end position="83"/>
    </location>
</feature>
<feature type="transmembrane region" description="Helical" evidence="2">
    <location>
        <begin position="289"/>
        <end position="310"/>
    </location>
</feature>
<dbReference type="EMBL" id="CAXAMM010006105">
    <property type="protein sequence ID" value="CAK9009846.1"/>
    <property type="molecule type" value="Genomic_DNA"/>
</dbReference>
<reference evidence="3 4" key="1">
    <citation type="submission" date="2024-02" db="EMBL/GenBank/DDBJ databases">
        <authorList>
            <person name="Chen Y."/>
            <person name="Shah S."/>
            <person name="Dougan E. K."/>
            <person name="Thang M."/>
            <person name="Chan C."/>
        </authorList>
    </citation>
    <scope>NUCLEOTIDE SEQUENCE [LARGE SCALE GENOMIC DNA]</scope>
</reference>
<keyword evidence="2" id="KW-0472">Membrane</keyword>
<keyword evidence="2" id="KW-0812">Transmembrane</keyword>
<protein>
    <submittedName>
        <fullName evidence="3">Uncharacterized protein</fullName>
    </submittedName>
</protein>
<comment type="caution">
    <text evidence="3">The sequence shown here is derived from an EMBL/GenBank/DDBJ whole genome shotgun (WGS) entry which is preliminary data.</text>
</comment>
<feature type="transmembrane region" description="Helical" evidence="2">
    <location>
        <begin position="256"/>
        <end position="277"/>
    </location>
</feature>
<dbReference type="Pfam" id="PF04657">
    <property type="entry name" value="DMT_YdcZ"/>
    <property type="match status" value="2"/>
</dbReference>